<proteinExistence type="predicted"/>
<name>A0A2T7PHW4_POMCA</name>
<dbReference type="Gene3D" id="2.40.320.10">
    <property type="entry name" value="Hypothetical Protein Pfu-838710-001"/>
    <property type="match status" value="1"/>
</dbReference>
<organism evidence="1 2">
    <name type="scientific">Pomacea canaliculata</name>
    <name type="common">Golden apple snail</name>
    <dbReference type="NCBI Taxonomy" id="400727"/>
    <lineage>
        <taxon>Eukaryota</taxon>
        <taxon>Metazoa</taxon>
        <taxon>Spiralia</taxon>
        <taxon>Lophotrochozoa</taxon>
        <taxon>Mollusca</taxon>
        <taxon>Gastropoda</taxon>
        <taxon>Caenogastropoda</taxon>
        <taxon>Architaenioglossa</taxon>
        <taxon>Ampullarioidea</taxon>
        <taxon>Ampullariidae</taxon>
        <taxon>Pomacea</taxon>
    </lineage>
</organism>
<accession>A0A2T7PHW4</accession>
<comment type="caution">
    <text evidence="1">The sequence shown here is derived from an EMBL/GenBank/DDBJ whole genome shotgun (WGS) entry which is preliminary data.</text>
</comment>
<dbReference type="OrthoDB" id="6375174at2759"/>
<dbReference type="Proteomes" id="UP000245119">
    <property type="component" value="Linkage Group LG4"/>
</dbReference>
<reference evidence="1 2" key="1">
    <citation type="submission" date="2018-04" db="EMBL/GenBank/DDBJ databases">
        <title>The genome of golden apple snail Pomacea canaliculata provides insight into stress tolerance and invasive adaptation.</title>
        <authorList>
            <person name="Liu C."/>
            <person name="Liu B."/>
            <person name="Ren Y."/>
            <person name="Zhang Y."/>
            <person name="Wang H."/>
            <person name="Li S."/>
            <person name="Jiang F."/>
            <person name="Yin L."/>
            <person name="Zhang G."/>
            <person name="Qian W."/>
            <person name="Fan W."/>
        </authorList>
    </citation>
    <scope>NUCLEOTIDE SEQUENCE [LARGE SCALE GENOMIC DNA]</scope>
    <source>
        <strain evidence="1">SZHN2017</strain>
        <tissue evidence="1">Muscle</tissue>
    </source>
</reference>
<dbReference type="PANTHER" id="PTHR34932">
    <property type="entry name" value="TRPL TRANSLOCATION DEFECT PROTEIN 14"/>
    <property type="match status" value="1"/>
</dbReference>
<dbReference type="PANTHER" id="PTHR34932:SF1">
    <property type="entry name" value="TRPL TRANSLOCATION DEFECT PROTEIN 14"/>
    <property type="match status" value="1"/>
</dbReference>
<sequence length="298" mass="34684">MADIKKEDWEMIKASSGWNEVDLRDNNYNQIVHMVSAADGAEDFYTIQGHGTRLESPEQAREMDVVTANAWVGHPCYDVIDNSTGFEEKIVRMISAVCKRIGVDTGDRLAPNSIKRKFLVTEMAEDKAFPHYEEFTVIRDYLVTPLQSLQPEEWKLPGCGGNYNPFLPGFWSYTHTIRRPEINNQSVELRSQISEKDYEILLAQRDNKHYTLQKQRRCFLWHNQYYQLDIYLEPCPEMCKGLLLLETFTAKDPSELNMPDFLKIDREVTHDPNYTMFKMSLKIGLLETTDDDVFSEED</sequence>
<dbReference type="AlphaFoldDB" id="A0A2T7PHW4"/>
<dbReference type="EMBL" id="PZQS01000004">
    <property type="protein sequence ID" value="PVD33009.1"/>
    <property type="molecule type" value="Genomic_DNA"/>
</dbReference>
<gene>
    <name evidence="1" type="ORF">C0Q70_08457</name>
</gene>
<protein>
    <submittedName>
        <fullName evidence="1">Uncharacterized protein</fullName>
    </submittedName>
</protein>
<dbReference type="InterPro" id="IPR053227">
    <property type="entry name" value="TRPL-trafficking_regulator"/>
</dbReference>
<evidence type="ECO:0000313" key="2">
    <source>
        <dbReference type="Proteomes" id="UP000245119"/>
    </source>
</evidence>
<dbReference type="InterPro" id="IPR033469">
    <property type="entry name" value="CYTH-like_dom_sf"/>
</dbReference>
<dbReference type="SUPFAM" id="SSF55154">
    <property type="entry name" value="CYTH-like phosphatases"/>
    <property type="match status" value="1"/>
</dbReference>
<dbReference type="GO" id="GO:0035091">
    <property type="term" value="F:phosphatidylinositol binding"/>
    <property type="evidence" value="ECO:0007669"/>
    <property type="project" value="TreeGrafter"/>
</dbReference>
<keyword evidence="2" id="KW-1185">Reference proteome</keyword>
<dbReference type="GO" id="GO:0070300">
    <property type="term" value="F:phosphatidic acid binding"/>
    <property type="evidence" value="ECO:0007669"/>
    <property type="project" value="TreeGrafter"/>
</dbReference>
<evidence type="ECO:0000313" key="1">
    <source>
        <dbReference type="EMBL" id="PVD33009.1"/>
    </source>
</evidence>
<dbReference type="GO" id="GO:0005525">
    <property type="term" value="F:GTP binding"/>
    <property type="evidence" value="ECO:0007669"/>
    <property type="project" value="TreeGrafter"/>
</dbReference>